<proteinExistence type="predicted"/>
<name>A0A6G2BBU3_9ACTN</name>
<comment type="caution">
    <text evidence="2">The sequence shown here is derived from an EMBL/GenBank/DDBJ whole genome shotgun (WGS) entry which is preliminary data.</text>
</comment>
<feature type="region of interest" description="Disordered" evidence="1">
    <location>
        <begin position="52"/>
        <end position="71"/>
    </location>
</feature>
<dbReference type="AlphaFoldDB" id="A0A6G2BBU3"/>
<dbReference type="EMBL" id="WIXO01000001">
    <property type="protein sequence ID" value="MTE19737.1"/>
    <property type="molecule type" value="Genomic_DNA"/>
</dbReference>
<sequence>MSATDGRKGRGERAERREPAPTVGAVARDLRDGRVGEVMDVLPGRIWLRPLGGGREWDAEPRQVESLTPREQLSARLAAANARSRHPLP</sequence>
<dbReference type="OrthoDB" id="3855669at2"/>
<evidence type="ECO:0000313" key="2">
    <source>
        <dbReference type="EMBL" id="MTE19737.1"/>
    </source>
</evidence>
<dbReference type="RefSeq" id="WP_155071011.1">
    <property type="nucleotide sequence ID" value="NZ_WIXO01000001.1"/>
</dbReference>
<accession>A0A6G2BBU3</accession>
<dbReference type="Proteomes" id="UP000473014">
    <property type="component" value="Unassembled WGS sequence"/>
</dbReference>
<gene>
    <name evidence="2" type="ORF">F0L17_11495</name>
</gene>
<keyword evidence="3" id="KW-1185">Reference proteome</keyword>
<protein>
    <submittedName>
        <fullName evidence="2">Uncharacterized protein</fullName>
    </submittedName>
</protein>
<evidence type="ECO:0000256" key="1">
    <source>
        <dbReference type="SAM" id="MobiDB-lite"/>
    </source>
</evidence>
<feature type="region of interest" description="Disordered" evidence="1">
    <location>
        <begin position="1"/>
        <end position="23"/>
    </location>
</feature>
<organism evidence="2 3">
    <name type="scientific">Streptomyces taklimakanensis</name>
    <dbReference type="NCBI Taxonomy" id="2569853"/>
    <lineage>
        <taxon>Bacteria</taxon>
        <taxon>Bacillati</taxon>
        <taxon>Actinomycetota</taxon>
        <taxon>Actinomycetes</taxon>
        <taxon>Kitasatosporales</taxon>
        <taxon>Streptomycetaceae</taxon>
        <taxon>Streptomyces</taxon>
    </lineage>
</organism>
<reference evidence="2 3" key="1">
    <citation type="submission" date="2019-11" db="EMBL/GenBank/DDBJ databases">
        <authorList>
            <person name="Yuan L."/>
        </authorList>
    </citation>
    <scope>NUCLEOTIDE SEQUENCE [LARGE SCALE GENOMIC DNA]</scope>
    <source>
        <strain evidence="2 3">TRM43335</strain>
    </source>
</reference>
<feature type="compositionally biased region" description="Basic and acidic residues" evidence="1">
    <location>
        <begin position="1"/>
        <end position="19"/>
    </location>
</feature>
<evidence type="ECO:0000313" key="3">
    <source>
        <dbReference type="Proteomes" id="UP000473014"/>
    </source>
</evidence>